<evidence type="ECO:0000259" key="2">
    <source>
        <dbReference type="Pfam" id="PF13556"/>
    </source>
</evidence>
<organism evidence="5 6">
    <name type="scientific">Pseudonocardia acidicola</name>
    <dbReference type="NCBI Taxonomy" id="2724939"/>
    <lineage>
        <taxon>Bacteria</taxon>
        <taxon>Bacillati</taxon>
        <taxon>Actinomycetota</taxon>
        <taxon>Actinomycetes</taxon>
        <taxon>Pseudonocardiales</taxon>
        <taxon>Pseudonocardiaceae</taxon>
        <taxon>Pseudonocardia</taxon>
    </lineage>
</organism>
<feature type="domain" description="RsbT co-antagonist protein RsbRD N-terminal" evidence="3">
    <location>
        <begin position="22"/>
        <end position="159"/>
    </location>
</feature>
<dbReference type="EMBL" id="JAAXLA010000075">
    <property type="protein sequence ID" value="NMI01150.1"/>
    <property type="molecule type" value="Genomic_DNA"/>
</dbReference>
<protein>
    <submittedName>
        <fullName evidence="5">PucR family transcriptional regulator</fullName>
    </submittedName>
</protein>
<name>A0ABX1SLJ6_9PSEU</name>
<dbReference type="Pfam" id="PF17853">
    <property type="entry name" value="GGDEF_2"/>
    <property type="match status" value="1"/>
</dbReference>
<dbReference type="InterPro" id="IPR025751">
    <property type="entry name" value="RsbRD_N_dom"/>
</dbReference>
<dbReference type="Pfam" id="PF13556">
    <property type="entry name" value="HTH_30"/>
    <property type="match status" value="1"/>
</dbReference>
<evidence type="ECO:0000313" key="5">
    <source>
        <dbReference type="EMBL" id="NMI01150.1"/>
    </source>
</evidence>
<dbReference type="RefSeq" id="WP_169384613.1">
    <property type="nucleotide sequence ID" value="NZ_JAAXLA010000075.1"/>
</dbReference>
<dbReference type="InterPro" id="IPR051448">
    <property type="entry name" value="CdaR-like_regulators"/>
</dbReference>
<feature type="domain" description="CdaR GGDEF-like" evidence="4">
    <location>
        <begin position="173"/>
        <end position="291"/>
    </location>
</feature>
<comment type="caution">
    <text evidence="5">The sequence shown here is derived from an EMBL/GenBank/DDBJ whole genome shotgun (WGS) entry which is preliminary data.</text>
</comment>
<dbReference type="Pfam" id="PF14361">
    <property type="entry name" value="RsbRD_N"/>
    <property type="match status" value="1"/>
</dbReference>
<proteinExistence type="inferred from homology"/>
<dbReference type="InterPro" id="IPR041522">
    <property type="entry name" value="CdaR_GGDEF"/>
</dbReference>
<gene>
    <name evidence="5" type="ORF">HF526_28185</name>
</gene>
<dbReference type="PANTHER" id="PTHR33744">
    <property type="entry name" value="CARBOHYDRATE DIACID REGULATOR"/>
    <property type="match status" value="1"/>
</dbReference>
<dbReference type="PANTHER" id="PTHR33744:SF1">
    <property type="entry name" value="DNA-BINDING TRANSCRIPTIONAL ACTIVATOR ADER"/>
    <property type="match status" value="1"/>
</dbReference>
<dbReference type="InterPro" id="IPR042070">
    <property type="entry name" value="PucR_C-HTH_sf"/>
</dbReference>
<dbReference type="Gene3D" id="1.10.10.2840">
    <property type="entry name" value="PucR C-terminal helix-turn-helix domain"/>
    <property type="match status" value="1"/>
</dbReference>
<dbReference type="Proteomes" id="UP000820669">
    <property type="component" value="Unassembled WGS sequence"/>
</dbReference>
<sequence>MDAQTHPVVLVARAMLPHRERFIAELTAETEQEIAVLDHDERLGALLEASIAENIVTAMHVLMNDIDPHTVDAPSSATSYARRLAQRDVPLSALLRAYRLGQAKFLDTALSEAVRLNRADTSETMIALVNVVAVYIDRVCEQVARAYEEERERWVSSRGVLRQHWITQLLHDPSPDIRQAETALGYRLGRTHLAVEGWIDRATPPDDVMGVFDRLTSVLQKVLAARGPALSVPTDERDVRIWFPVAADQDLDAGLVARELDGARLPVRVALGSPRPGLDGFRRSLRNASRAKKLAVSAGENAPRAVAFGQIAPVALLADEPQELADFVADTLGDLALDDRRQEGLRETLRLFLATNRSYVATAEQLMVHRNTVHYRIQQIVEKYLPDLDRDPLELQLALTICRWFGATVLRRPGGGGASHPNGH</sequence>
<feature type="domain" description="PucR C-terminal helix-turn-helix" evidence="2">
    <location>
        <begin position="345"/>
        <end position="400"/>
    </location>
</feature>
<reference evidence="5 6" key="1">
    <citation type="submission" date="2020-04" db="EMBL/GenBank/DDBJ databases">
        <authorList>
            <person name="Klaysubun C."/>
            <person name="Duangmal K."/>
            <person name="Lipun K."/>
        </authorList>
    </citation>
    <scope>NUCLEOTIDE SEQUENCE [LARGE SCALE GENOMIC DNA]</scope>
    <source>
        <strain evidence="5 6">K10HN5</strain>
    </source>
</reference>
<dbReference type="InterPro" id="IPR025736">
    <property type="entry name" value="PucR_C-HTH_dom"/>
</dbReference>
<evidence type="ECO:0000259" key="3">
    <source>
        <dbReference type="Pfam" id="PF14361"/>
    </source>
</evidence>
<keyword evidence="6" id="KW-1185">Reference proteome</keyword>
<evidence type="ECO:0000259" key="4">
    <source>
        <dbReference type="Pfam" id="PF17853"/>
    </source>
</evidence>
<accession>A0ABX1SLJ6</accession>
<evidence type="ECO:0000256" key="1">
    <source>
        <dbReference type="ARBA" id="ARBA00006754"/>
    </source>
</evidence>
<comment type="similarity">
    <text evidence="1">Belongs to the CdaR family.</text>
</comment>
<evidence type="ECO:0000313" key="6">
    <source>
        <dbReference type="Proteomes" id="UP000820669"/>
    </source>
</evidence>